<feature type="coiled-coil region" evidence="1">
    <location>
        <begin position="126"/>
        <end position="271"/>
    </location>
</feature>
<organism evidence="3">
    <name type="scientific">Mucochytrium quahogii</name>
    <dbReference type="NCBI Taxonomy" id="96639"/>
    <lineage>
        <taxon>Eukaryota</taxon>
        <taxon>Sar</taxon>
        <taxon>Stramenopiles</taxon>
        <taxon>Bigyra</taxon>
        <taxon>Labyrinthulomycetes</taxon>
        <taxon>Thraustochytrida</taxon>
        <taxon>Thraustochytriidae</taxon>
        <taxon>Mucochytrium</taxon>
    </lineage>
</organism>
<evidence type="ECO:0000256" key="1">
    <source>
        <dbReference type="SAM" id="Coils"/>
    </source>
</evidence>
<feature type="compositionally biased region" description="Low complexity" evidence="2">
    <location>
        <begin position="615"/>
        <end position="656"/>
    </location>
</feature>
<feature type="compositionally biased region" description="Polar residues" evidence="2">
    <location>
        <begin position="692"/>
        <end position="702"/>
    </location>
</feature>
<dbReference type="AlphaFoldDB" id="A0A7S2RAQ1"/>
<gene>
    <name evidence="3" type="ORF">QSP1433_LOCUS1417</name>
</gene>
<keyword evidence="1" id="KW-0175">Coiled coil</keyword>
<name>A0A7S2RAQ1_9STRA</name>
<accession>A0A7S2RAQ1</accession>
<evidence type="ECO:0000256" key="2">
    <source>
        <dbReference type="SAM" id="MobiDB-lite"/>
    </source>
</evidence>
<evidence type="ECO:0000313" key="3">
    <source>
        <dbReference type="EMBL" id="CAD9665602.1"/>
    </source>
</evidence>
<proteinExistence type="predicted"/>
<feature type="region of interest" description="Disordered" evidence="2">
    <location>
        <begin position="615"/>
        <end position="751"/>
    </location>
</feature>
<feature type="coiled-coil region" evidence="1">
    <location>
        <begin position="302"/>
        <end position="504"/>
    </location>
</feature>
<dbReference type="EMBL" id="HBHK01002436">
    <property type="protein sequence ID" value="CAD9665602.1"/>
    <property type="molecule type" value="Transcribed_RNA"/>
</dbReference>
<protein>
    <submittedName>
        <fullName evidence="3">Uncharacterized protein</fullName>
    </submittedName>
</protein>
<feature type="compositionally biased region" description="Low complexity" evidence="2">
    <location>
        <begin position="703"/>
        <end position="715"/>
    </location>
</feature>
<reference evidence="3" key="1">
    <citation type="submission" date="2021-01" db="EMBL/GenBank/DDBJ databases">
        <authorList>
            <person name="Corre E."/>
            <person name="Pelletier E."/>
            <person name="Niang G."/>
            <person name="Scheremetjew M."/>
            <person name="Finn R."/>
            <person name="Kale V."/>
            <person name="Holt S."/>
            <person name="Cochrane G."/>
            <person name="Meng A."/>
            <person name="Brown T."/>
            <person name="Cohen L."/>
        </authorList>
    </citation>
    <scope>NUCLEOTIDE SEQUENCE</scope>
    <source>
        <strain evidence="3">NY070348D</strain>
    </source>
</reference>
<sequence>MKKALKGVSLMSAIVDSPKRRPPRVRIRVTSWKTHFLSTRLMQICKLLQCKRQRQRELQQSGKGKLPMLLLGLLKRQERLPCLRRKVTRFVVSLKGRGTNGCNWSKQLQKRTGIFKRILRRNKEVEDAAQARLASVLAEKERLAQESQRQKEEFEARERELALSREAQSQKRAQQFLAEREKAQTAVQGAEQLRVELQHAQAASKEYERLLELERMEHAKSRSTLEAELQKEQRNAASLIEDAFNNSKQEKELLEKRIEEMKANFEKQSRDEVLQREQQSIQRAKMFQAEQAKGSQLQQQYMAEKQAHAEEIQMIRRDYEEKLAQANHAIQSVQNDLEKQKSLMESQFAAQVQANRQSDRAKLEDTLQKKRAEYEAQKARDLQEISNAKAMYVEEKGSRERLEMLLAQEQQKAQKQRDELNQAYAAQIRSLQGELEKEKQARLGEGAMMAELKGQVQSSQANMQRFQAQYQALSQQVQGQSNLINQLTKEKEDLARQTAAHAAEVEQIKRTAEEFRLQAQAEVEARKAFEQAANARINQERAEAYRHQQAAYAAQQQNAQVMQEKQQLDVQRMQLAQEQQKLNAEKQQQAYMAEQERKRQQYEAQAALQQQQARQQAEMQRQQDAARAAQQQAQQQAARLQQQQRQAEQQQRAAASRARHEQAPRGPVTPATWKPAPAYGNTYATPAPLNLPTHNPTPQYSMTGATGPAPTRSAPPAAPGMYNAPPGQRRAPPPAAPGTQPDPFANLNYRS</sequence>